<evidence type="ECO:0000313" key="7">
    <source>
        <dbReference type="EMBL" id="EYC45500.1"/>
    </source>
</evidence>
<comment type="subcellular location">
    <subcellularLocation>
        <location evidence="1">Membrane</location>
        <topology evidence="1">Multi-pass membrane protein</topology>
    </subcellularLocation>
</comment>
<dbReference type="Gene3D" id="1.20.1070.10">
    <property type="entry name" value="Rhodopsin 7-helix transmembrane proteins"/>
    <property type="match status" value="1"/>
</dbReference>
<dbReference type="GO" id="GO:0007606">
    <property type="term" value="P:sensory perception of chemical stimulus"/>
    <property type="evidence" value="ECO:0007669"/>
    <property type="project" value="UniProtKB-UniRule"/>
</dbReference>
<feature type="transmembrane region" description="Helical" evidence="6">
    <location>
        <begin position="32"/>
        <end position="55"/>
    </location>
</feature>
<name>A0A016X0R2_9BILA</name>
<evidence type="ECO:0000256" key="4">
    <source>
        <dbReference type="ARBA" id="ARBA00022989"/>
    </source>
</evidence>
<dbReference type="SUPFAM" id="SSF81321">
    <property type="entry name" value="Family A G protein-coupled receptor-like"/>
    <property type="match status" value="1"/>
</dbReference>
<evidence type="ECO:0000256" key="5">
    <source>
        <dbReference type="ARBA" id="ARBA00023136"/>
    </source>
</evidence>
<evidence type="ECO:0000256" key="1">
    <source>
        <dbReference type="ARBA" id="ARBA00004141"/>
    </source>
</evidence>
<comment type="caution">
    <text evidence="7">The sequence shown here is derived from an EMBL/GenBank/DDBJ whole genome shotgun (WGS) entry which is preliminary data.</text>
</comment>
<dbReference type="OrthoDB" id="5873767at2759"/>
<evidence type="ECO:0000256" key="3">
    <source>
        <dbReference type="ARBA" id="ARBA00022692"/>
    </source>
</evidence>
<dbReference type="Pfam" id="PF02118">
    <property type="entry name" value="Srg"/>
    <property type="match status" value="1"/>
</dbReference>
<dbReference type="STRING" id="53326.A0A016X0R2"/>
<dbReference type="PRINTS" id="PR00698">
    <property type="entry name" value="TMPROTEINSRG"/>
</dbReference>
<dbReference type="GO" id="GO:0004888">
    <property type="term" value="F:transmembrane signaling receptor activity"/>
    <property type="evidence" value="ECO:0007669"/>
    <property type="project" value="InterPro"/>
</dbReference>
<feature type="transmembrane region" description="Helical" evidence="6">
    <location>
        <begin position="209"/>
        <end position="231"/>
    </location>
</feature>
<protein>
    <recommendedName>
        <fullName evidence="6">Serpentine receptor class gamma</fullName>
    </recommendedName>
</protein>
<dbReference type="GO" id="GO:0016020">
    <property type="term" value="C:membrane"/>
    <property type="evidence" value="ECO:0007669"/>
    <property type="project" value="UniProtKB-SubCell"/>
</dbReference>
<dbReference type="AlphaFoldDB" id="A0A016X0R2"/>
<organism evidence="7 8">
    <name type="scientific">Ancylostoma ceylanicum</name>
    <dbReference type="NCBI Taxonomy" id="53326"/>
    <lineage>
        <taxon>Eukaryota</taxon>
        <taxon>Metazoa</taxon>
        <taxon>Ecdysozoa</taxon>
        <taxon>Nematoda</taxon>
        <taxon>Chromadorea</taxon>
        <taxon>Rhabditida</taxon>
        <taxon>Rhabditina</taxon>
        <taxon>Rhabditomorpha</taxon>
        <taxon>Strongyloidea</taxon>
        <taxon>Ancylostomatidae</taxon>
        <taxon>Ancylostomatinae</taxon>
        <taxon>Ancylostoma</taxon>
    </lineage>
</organism>
<feature type="transmembrane region" description="Helical" evidence="6">
    <location>
        <begin position="6"/>
        <end position="23"/>
    </location>
</feature>
<keyword evidence="5 6" id="KW-0472">Membrane</keyword>
<feature type="transmembrane region" description="Helical" evidence="6">
    <location>
        <begin position="75"/>
        <end position="103"/>
    </location>
</feature>
<feature type="transmembrane region" description="Helical" evidence="6">
    <location>
        <begin position="171"/>
        <end position="197"/>
    </location>
</feature>
<feature type="transmembrane region" description="Helical" evidence="6">
    <location>
        <begin position="243"/>
        <end position="262"/>
    </location>
</feature>
<evidence type="ECO:0000256" key="2">
    <source>
        <dbReference type="ARBA" id="ARBA00005692"/>
    </source>
</evidence>
<proteinExistence type="inferred from homology"/>
<keyword evidence="3 6" id="KW-0812">Transmembrane</keyword>
<keyword evidence="4 6" id="KW-1133">Transmembrane helix</keyword>
<accession>A0A016X0R2</accession>
<dbReference type="PANTHER" id="PTHR31552">
    <property type="entry name" value="SERPENTINE RECEPTOR CLASS GAMMA"/>
    <property type="match status" value="1"/>
</dbReference>
<feature type="transmembrane region" description="Helical" evidence="6">
    <location>
        <begin position="115"/>
        <end position="135"/>
    </location>
</feature>
<evidence type="ECO:0000256" key="6">
    <source>
        <dbReference type="RuleBase" id="RU280813"/>
    </source>
</evidence>
<evidence type="ECO:0000313" key="8">
    <source>
        <dbReference type="Proteomes" id="UP000024635"/>
    </source>
</evidence>
<keyword evidence="8" id="KW-1185">Reference proteome</keyword>
<dbReference type="PANTHER" id="PTHR31552:SF8">
    <property type="entry name" value="SERPENTINE RECEPTOR CLASS GAMMA"/>
    <property type="match status" value="1"/>
</dbReference>
<sequence>MEVRIIYCIPSLVLYLFVLVALFREVKVSTGYFYSLLITQTILNIIVFVNSFYLIQLANTTDSKSWFSVIYTKAPIFITSISNCLAMHFAYVQTYMTFFISLYRMTVITIPTKHIQIWSYAFPLSIAITLLTPFFSTYQLLIYKSWFEEDKISKGFFVTTDANMFIVMTEMLAFMSIFLIVSSGVNVISVAFLCIRAKSFKQDKAERNMFILALLDFFIETAFFVLFVIIYDQSGVSDVADKLIPYASDILTFSNAYLLMILNKRIRKRVLLLIRCSDHSNPPALSQNNHSSAIVVSLSPAPTRSK</sequence>
<dbReference type="InterPro" id="IPR000609">
    <property type="entry name" value="7TM_GPCR_serpentine_rcpt_Srg"/>
</dbReference>
<reference evidence="8" key="1">
    <citation type="journal article" date="2015" name="Nat. Genet.">
        <title>The genome and transcriptome of the zoonotic hookworm Ancylostoma ceylanicum identify infection-specific gene families.</title>
        <authorList>
            <person name="Schwarz E.M."/>
            <person name="Hu Y."/>
            <person name="Antoshechkin I."/>
            <person name="Miller M.M."/>
            <person name="Sternberg P.W."/>
            <person name="Aroian R.V."/>
        </authorList>
    </citation>
    <scope>NUCLEOTIDE SEQUENCE</scope>
    <source>
        <strain evidence="8">HY135</strain>
    </source>
</reference>
<gene>
    <name evidence="7" type="primary">Acey_s0425.g1228</name>
    <name evidence="7" type="ORF">Y032_0425g1228</name>
</gene>
<dbReference type="EMBL" id="JARK01000025">
    <property type="protein sequence ID" value="EYC45500.1"/>
    <property type="molecule type" value="Genomic_DNA"/>
</dbReference>
<comment type="similarity">
    <text evidence="2 6">Belongs to the nematode receptor-like protein srg family.</text>
</comment>
<dbReference type="Proteomes" id="UP000024635">
    <property type="component" value="Unassembled WGS sequence"/>
</dbReference>